<accession>A0A226HU00</accession>
<proteinExistence type="predicted"/>
<evidence type="ECO:0000313" key="2">
    <source>
        <dbReference type="Proteomes" id="UP000198336"/>
    </source>
</evidence>
<name>A0A226HU00_9FLAO</name>
<gene>
    <name evidence="1" type="ORF">B0A75_17025</name>
</gene>
<evidence type="ECO:0000313" key="1">
    <source>
        <dbReference type="EMBL" id="OXA97126.1"/>
    </source>
</evidence>
<comment type="caution">
    <text evidence="1">The sequence shown here is derived from an EMBL/GenBank/DDBJ whole genome shotgun (WGS) entry which is preliminary data.</text>
</comment>
<protein>
    <submittedName>
        <fullName evidence="1">Uncharacterized protein</fullName>
    </submittedName>
</protein>
<dbReference type="Proteomes" id="UP000198336">
    <property type="component" value="Unassembled WGS sequence"/>
</dbReference>
<sequence length="70" mass="7441">MLKTILNLKGVEALSLNEMKSVIGSGEPIQAVCMIPYTSLPYHGPCIMGPAAIPDPIPAYPTPFPYPDLG</sequence>
<organism evidence="1 2">
    <name type="scientific">Flavobacterium oncorhynchi</name>
    <dbReference type="NCBI Taxonomy" id="728056"/>
    <lineage>
        <taxon>Bacteria</taxon>
        <taxon>Pseudomonadati</taxon>
        <taxon>Bacteroidota</taxon>
        <taxon>Flavobacteriia</taxon>
        <taxon>Flavobacteriales</taxon>
        <taxon>Flavobacteriaceae</taxon>
        <taxon>Flavobacterium</taxon>
    </lineage>
</organism>
<dbReference type="EMBL" id="MUHA01000027">
    <property type="protein sequence ID" value="OXA97126.1"/>
    <property type="molecule type" value="Genomic_DNA"/>
</dbReference>
<reference evidence="1 2" key="1">
    <citation type="submission" date="2016-11" db="EMBL/GenBank/DDBJ databases">
        <title>Whole genomes of Flavobacteriaceae.</title>
        <authorList>
            <person name="Stine C."/>
            <person name="Li C."/>
            <person name="Tadesse D."/>
        </authorList>
    </citation>
    <scope>NUCLEOTIDE SEQUENCE [LARGE SCALE GENOMIC DNA]</scope>
    <source>
        <strain evidence="1 2">CCUG 59446</strain>
    </source>
</reference>
<dbReference type="AlphaFoldDB" id="A0A226HU00"/>
<keyword evidence="2" id="KW-1185">Reference proteome</keyword>